<feature type="region of interest" description="Disordered" evidence="2">
    <location>
        <begin position="772"/>
        <end position="830"/>
    </location>
</feature>
<feature type="compositionally biased region" description="Basic and acidic residues" evidence="2">
    <location>
        <begin position="783"/>
        <end position="793"/>
    </location>
</feature>
<dbReference type="InterPro" id="IPR053027">
    <property type="entry name" value="AGGF1"/>
</dbReference>
<dbReference type="Proteomes" id="UP000683360">
    <property type="component" value="Unassembled WGS sequence"/>
</dbReference>
<dbReference type="SMART" id="SM00443">
    <property type="entry name" value="G_patch"/>
    <property type="match status" value="1"/>
</dbReference>
<dbReference type="Pfam" id="PF17780">
    <property type="entry name" value="OCRE"/>
    <property type="match status" value="1"/>
</dbReference>
<keyword evidence="6" id="KW-1185">Reference proteome</keyword>
<dbReference type="InterPro" id="IPR041591">
    <property type="entry name" value="OCRE"/>
</dbReference>
<proteinExistence type="predicted"/>
<dbReference type="OrthoDB" id="2538319at2759"/>
<evidence type="ECO:0000259" key="4">
    <source>
        <dbReference type="PROSITE" id="PS50174"/>
    </source>
</evidence>
<dbReference type="GO" id="GO:0003676">
    <property type="term" value="F:nucleic acid binding"/>
    <property type="evidence" value="ECO:0007669"/>
    <property type="project" value="InterPro"/>
</dbReference>
<dbReference type="Gene3D" id="2.60.200.20">
    <property type="match status" value="1"/>
</dbReference>
<dbReference type="Pfam" id="PF00498">
    <property type="entry name" value="FHA"/>
    <property type="match status" value="1"/>
</dbReference>
<feature type="region of interest" description="Disordered" evidence="2">
    <location>
        <begin position="348"/>
        <end position="416"/>
    </location>
</feature>
<feature type="region of interest" description="Disordered" evidence="2">
    <location>
        <begin position="1018"/>
        <end position="1055"/>
    </location>
</feature>
<evidence type="ECO:0000256" key="2">
    <source>
        <dbReference type="SAM" id="MobiDB-lite"/>
    </source>
</evidence>
<feature type="compositionally biased region" description="Acidic residues" evidence="2">
    <location>
        <begin position="669"/>
        <end position="683"/>
    </location>
</feature>
<protein>
    <recommendedName>
        <fullName evidence="7">Angiogenic factor with G patch and FHA domains 1</fullName>
    </recommendedName>
</protein>
<dbReference type="SMART" id="SM00240">
    <property type="entry name" value="FHA"/>
    <property type="match status" value="1"/>
</dbReference>
<evidence type="ECO:0008006" key="7">
    <source>
        <dbReference type="Google" id="ProtNLM"/>
    </source>
</evidence>
<evidence type="ECO:0000256" key="1">
    <source>
        <dbReference type="SAM" id="Coils"/>
    </source>
</evidence>
<dbReference type="InterPro" id="IPR000467">
    <property type="entry name" value="G_patch_dom"/>
</dbReference>
<accession>A0A8S3SA63</accession>
<feature type="compositionally biased region" description="Acidic residues" evidence="2">
    <location>
        <begin position="773"/>
        <end position="782"/>
    </location>
</feature>
<feature type="coiled-coil region" evidence="1">
    <location>
        <begin position="165"/>
        <end position="213"/>
    </location>
</feature>
<sequence>MEPDSTESSKCEAVSSENEIGIQQFPNVQSSQISSCDDNPGQTVESSTDINRTINITSSLCDETNSTEEMLQDGNERLKHLHVQNIEPEVLLISEDQPGSSKVEEVLNSEENADSSEISESVKLTDKELEHVEESVLRKYTGLDIDLASENQLLKEDVIKCRCELEKYGKRLAAMERKLEKANNYNEDLRTQVDKLSAELHEYRREKHKVYTNSDTQTSAEDLMEVDDTLYDVNIPGTKPDGDTTFDWSAEPAVDAGQTPTEGDSLQTPGMSIADSLKATAEAAMNMTGFVYDQQSGLYYDYSTGYYYNAEKGLYYDPKSGTYFYFNKSTGKYEYHSKVDLSYYTPQPQVYPERTHGSHNHGYSDKHSDRYSERSPEHSKSSSGKKKKKKDSKRRDSDDREPKRRDSDEKDNEKYEEVLSAFDRLSVIPEKKDTSEKSVSEGGLKHDNVVLGELNYKKLKQGDKMLHDAMNKPKILNEKNANVSICDDVLKEDKSRPKTGLVQKGGKKIKLVLKKTVEEKKVESDASKDITDTGEKKEMQTDDKEKESDKDKNMGKEDPALLDEKKDESSSNETSTEKQNIDQTHGTSDSQNISQYSDKQNELSGKGSNSQEVEKLNENDSIQAMNDNEDDPTNPFLISGLSTDEGMISYNKVNIVNSAEILRICSELNNEDTDDENDLEKDEEANKEKSTNEMKQSETETNPDKSVFKESESTENNSGNVDNVINDMLGVEQNVQGSEGKVTKLTGEEGELYSDDDDIMIIEKVEEKIMIELDSDSDDENEIVEKKSDKDSYELEDGELVNESSLSSSTSSSSSSSSSENKEVPPQPTWTEIVRQPEPASEESLLKNAACIRAMVTASDLLDEGMLFVVTVQGGMIGRETRNDLVIPVPDINVSKVHAEIRYIAKQQFYAIQDKGSQNGTYVNEVRISEPKHVSKWVQLKHGDTLQLSCTRFDLHIHPGTETCDKCEPGVVVQKTLPVMTSTTDSKDKKKQHREQLKNIKKKYGLTVNDLVSAINNPAYQDKASERRRTVGSDNPHKLDDKPSSVHRRIDGDNKGHKMLKKLGWTEGESLGKDNAGIQDPINVNIRVDKAAGLGAYGTSNSLSIENIGIVNARRRFVQTQIRFSKGTQEKTKDKQFAPLMWVQGETQDNSLINEESNKDE</sequence>
<dbReference type="InterPro" id="IPR000253">
    <property type="entry name" value="FHA_dom"/>
</dbReference>
<dbReference type="PANTHER" id="PTHR23106">
    <property type="entry name" value="ANGIOGENIC FACTOR WITH G PATCH AND FHA DOMAINS 1"/>
    <property type="match status" value="1"/>
</dbReference>
<reference evidence="5" key="1">
    <citation type="submission" date="2021-03" db="EMBL/GenBank/DDBJ databases">
        <authorList>
            <person name="Bekaert M."/>
        </authorList>
    </citation>
    <scope>NUCLEOTIDE SEQUENCE</scope>
</reference>
<feature type="compositionally biased region" description="Low complexity" evidence="2">
    <location>
        <begin position="804"/>
        <end position="819"/>
    </location>
</feature>
<feature type="region of interest" description="Disordered" evidence="2">
    <location>
        <begin position="514"/>
        <end position="641"/>
    </location>
</feature>
<keyword evidence="1" id="KW-0175">Coiled coil</keyword>
<organism evidence="5 6">
    <name type="scientific">Mytilus edulis</name>
    <name type="common">Blue mussel</name>
    <dbReference type="NCBI Taxonomy" id="6550"/>
    <lineage>
        <taxon>Eukaryota</taxon>
        <taxon>Metazoa</taxon>
        <taxon>Spiralia</taxon>
        <taxon>Lophotrochozoa</taxon>
        <taxon>Mollusca</taxon>
        <taxon>Bivalvia</taxon>
        <taxon>Autobranchia</taxon>
        <taxon>Pteriomorphia</taxon>
        <taxon>Mytilida</taxon>
        <taxon>Mytiloidea</taxon>
        <taxon>Mytilidae</taxon>
        <taxon>Mytilinae</taxon>
        <taxon>Mytilus</taxon>
    </lineage>
</organism>
<feature type="domain" description="FHA" evidence="3">
    <location>
        <begin position="875"/>
        <end position="928"/>
    </location>
</feature>
<comment type="caution">
    <text evidence="5">The sequence shown here is derived from an EMBL/GenBank/DDBJ whole genome shotgun (WGS) entry which is preliminary data.</text>
</comment>
<feature type="compositionally biased region" description="Basic and acidic residues" evidence="2">
    <location>
        <begin position="393"/>
        <end position="416"/>
    </location>
</feature>
<feature type="region of interest" description="Disordered" evidence="2">
    <location>
        <begin position="668"/>
        <end position="749"/>
    </location>
</feature>
<feature type="compositionally biased region" description="Basic and acidic residues" evidence="2">
    <location>
        <begin position="515"/>
        <end position="580"/>
    </location>
</feature>
<dbReference type="AlphaFoldDB" id="A0A8S3SA63"/>
<dbReference type="Pfam" id="PF01585">
    <property type="entry name" value="G-patch"/>
    <property type="match status" value="1"/>
</dbReference>
<dbReference type="EMBL" id="CAJPWZ010001472">
    <property type="protein sequence ID" value="CAG2216152.1"/>
    <property type="molecule type" value="Genomic_DNA"/>
</dbReference>
<feature type="compositionally biased region" description="Polar residues" evidence="2">
    <location>
        <begin position="714"/>
        <end position="723"/>
    </location>
</feature>
<feature type="compositionally biased region" description="Basic and acidic residues" evidence="2">
    <location>
        <begin position="684"/>
        <end position="712"/>
    </location>
</feature>
<evidence type="ECO:0000259" key="3">
    <source>
        <dbReference type="PROSITE" id="PS50006"/>
    </source>
</evidence>
<feature type="compositionally biased region" description="Polar residues" evidence="2">
    <location>
        <begin position="581"/>
        <end position="611"/>
    </location>
</feature>
<evidence type="ECO:0000313" key="5">
    <source>
        <dbReference type="EMBL" id="CAG2216152.1"/>
    </source>
</evidence>
<feature type="compositionally biased region" description="Basic and acidic residues" evidence="2">
    <location>
        <begin position="1023"/>
        <end position="1055"/>
    </location>
</feature>
<feature type="domain" description="G-patch" evidence="4">
    <location>
        <begin position="1052"/>
        <end position="1099"/>
    </location>
</feature>
<feature type="region of interest" description="Disordered" evidence="2">
    <location>
        <begin position="29"/>
        <end position="49"/>
    </location>
</feature>
<dbReference type="PROSITE" id="PS50006">
    <property type="entry name" value="FHA_DOMAIN"/>
    <property type="match status" value="1"/>
</dbReference>
<feature type="compositionally biased region" description="Basic and acidic residues" evidence="2">
    <location>
        <begin position="362"/>
        <end position="380"/>
    </location>
</feature>
<dbReference type="InterPro" id="IPR008984">
    <property type="entry name" value="SMAD_FHA_dom_sf"/>
</dbReference>
<dbReference type="PROSITE" id="PS50174">
    <property type="entry name" value="G_PATCH"/>
    <property type="match status" value="1"/>
</dbReference>
<dbReference type="PANTHER" id="PTHR23106:SF24">
    <property type="entry name" value="ANGIOGENIC FACTOR WITH G PATCH AND FHA DOMAINS 1"/>
    <property type="match status" value="1"/>
</dbReference>
<dbReference type="SUPFAM" id="SSF49879">
    <property type="entry name" value="SMAD/FHA domain"/>
    <property type="match status" value="1"/>
</dbReference>
<gene>
    <name evidence="5" type="ORF">MEDL_29865</name>
</gene>
<evidence type="ECO:0000313" key="6">
    <source>
        <dbReference type="Proteomes" id="UP000683360"/>
    </source>
</evidence>
<name>A0A8S3SA63_MYTED</name>
<feature type="compositionally biased region" description="Basic residues" evidence="2">
    <location>
        <begin position="383"/>
        <end position="392"/>
    </location>
</feature>